<dbReference type="Proteomes" id="UP000054321">
    <property type="component" value="Unassembled WGS sequence"/>
</dbReference>
<evidence type="ECO:0000256" key="4">
    <source>
        <dbReference type="ARBA" id="ARBA00038493"/>
    </source>
</evidence>
<dbReference type="STRING" id="913774.A0A0C3CX99"/>
<dbReference type="EC" id="4.2.1.130" evidence="1"/>
<proteinExistence type="inferred from homology"/>
<name>A0A0C3CX99_OIDMZ</name>
<gene>
    <name evidence="7" type="ORF">OIDMADRAFT_17952</name>
</gene>
<dbReference type="GO" id="GO:0019243">
    <property type="term" value="P:methylglyoxal catabolic process to D-lactate via S-lactoyl-glutathione"/>
    <property type="evidence" value="ECO:0007669"/>
    <property type="project" value="TreeGrafter"/>
</dbReference>
<dbReference type="GO" id="GO:0019172">
    <property type="term" value="F:glyoxalase III activity"/>
    <property type="evidence" value="ECO:0007669"/>
    <property type="project" value="UniProtKB-EC"/>
</dbReference>
<evidence type="ECO:0000313" key="8">
    <source>
        <dbReference type="Proteomes" id="UP000054321"/>
    </source>
</evidence>
<dbReference type="Pfam" id="PF01965">
    <property type="entry name" value="DJ-1_PfpI"/>
    <property type="match status" value="1"/>
</dbReference>
<dbReference type="InterPro" id="IPR002818">
    <property type="entry name" value="DJ-1/PfpI"/>
</dbReference>
<organism evidence="7 8">
    <name type="scientific">Oidiodendron maius (strain Zn)</name>
    <dbReference type="NCBI Taxonomy" id="913774"/>
    <lineage>
        <taxon>Eukaryota</taxon>
        <taxon>Fungi</taxon>
        <taxon>Dikarya</taxon>
        <taxon>Ascomycota</taxon>
        <taxon>Pezizomycotina</taxon>
        <taxon>Leotiomycetes</taxon>
        <taxon>Leotiomycetes incertae sedis</taxon>
        <taxon>Myxotrichaceae</taxon>
        <taxon>Oidiodendron</taxon>
    </lineage>
</organism>
<sequence>MAQPKVLFVLTSADKMPTGESTGWWLSEFAHPYTILAPHANITIASPKGGPAPLDSNSVAHAKSTNDSVSATFLSTQSSLWETTVPLSTLTGHAGEYAAIFFVGGHGPMVDLANDPESIALIREFYSADKVIAAVCHGPAALINVTLDDGRHLLEGLKVTGFTDSEEANTGVKVPFSLQQRLDQASGGGFVRGEDWKEMVEVGRHGKLITGQNPGSAAAVGGAILEAIKA</sequence>
<dbReference type="PANTHER" id="PTHR48094:SF11">
    <property type="entry name" value="GLUTATHIONE-INDEPENDENT GLYOXALASE HSP31-RELATED"/>
    <property type="match status" value="1"/>
</dbReference>
<evidence type="ECO:0000313" key="7">
    <source>
        <dbReference type="EMBL" id="KIN03614.1"/>
    </source>
</evidence>
<dbReference type="InParanoid" id="A0A0C3CX99"/>
<evidence type="ECO:0000256" key="3">
    <source>
        <dbReference type="ARBA" id="ARBA00023239"/>
    </source>
</evidence>
<dbReference type="PANTHER" id="PTHR48094">
    <property type="entry name" value="PROTEIN/NUCLEIC ACID DEGLYCASE DJ-1-RELATED"/>
    <property type="match status" value="1"/>
</dbReference>
<dbReference type="InterPro" id="IPR029062">
    <property type="entry name" value="Class_I_gatase-like"/>
</dbReference>
<dbReference type="EMBL" id="KN832873">
    <property type="protein sequence ID" value="KIN03614.1"/>
    <property type="molecule type" value="Genomic_DNA"/>
</dbReference>
<feature type="domain" description="DJ-1/PfpI" evidence="6">
    <location>
        <begin position="94"/>
        <end position="226"/>
    </location>
</feature>
<keyword evidence="3" id="KW-0456">Lyase</keyword>
<dbReference type="GO" id="GO:0005737">
    <property type="term" value="C:cytoplasm"/>
    <property type="evidence" value="ECO:0007669"/>
    <property type="project" value="TreeGrafter"/>
</dbReference>
<keyword evidence="8" id="KW-1185">Reference proteome</keyword>
<comment type="catalytic activity">
    <reaction evidence="5">
        <text>methylglyoxal + H2O = (R)-lactate + H(+)</text>
        <dbReference type="Rhea" id="RHEA:27754"/>
        <dbReference type="ChEBI" id="CHEBI:15377"/>
        <dbReference type="ChEBI" id="CHEBI:15378"/>
        <dbReference type="ChEBI" id="CHEBI:16004"/>
        <dbReference type="ChEBI" id="CHEBI:17158"/>
        <dbReference type="EC" id="4.2.1.130"/>
    </reaction>
</comment>
<dbReference type="Gene3D" id="3.40.50.880">
    <property type="match status" value="1"/>
</dbReference>
<dbReference type="CDD" id="cd03141">
    <property type="entry name" value="GATase1_Hsp31_like"/>
    <property type="match status" value="1"/>
</dbReference>
<dbReference type="InterPro" id="IPR050325">
    <property type="entry name" value="Prot/Nucl_acid_deglycase"/>
</dbReference>
<dbReference type="AlphaFoldDB" id="A0A0C3CX99"/>
<comment type="similarity">
    <text evidence="4">Belongs to the peptidase C56 family. HSP31-like subfamily.</text>
</comment>
<evidence type="ECO:0000256" key="2">
    <source>
        <dbReference type="ARBA" id="ARBA00023016"/>
    </source>
</evidence>
<accession>A0A0C3CX99</accession>
<reference evidence="8" key="2">
    <citation type="submission" date="2015-01" db="EMBL/GenBank/DDBJ databases">
        <title>Evolutionary Origins and Diversification of the Mycorrhizal Mutualists.</title>
        <authorList>
            <consortium name="DOE Joint Genome Institute"/>
            <consortium name="Mycorrhizal Genomics Consortium"/>
            <person name="Kohler A."/>
            <person name="Kuo A."/>
            <person name="Nagy L.G."/>
            <person name="Floudas D."/>
            <person name="Copeland A."/>
            <person name="Barry K.W."/>
            <person name="Cichocki N."/>
            <person name="Veneault-Fourrey C."/>
            <person name="LaButti K."/>
            <person name="Lindquist E.A."/>
            <person name="Lipzen A."/>
            <person name="Lundell T."/>
            <person name="Morin E."/>
            <person name="Murat C."/>
            <person name="Riley R."/>
            <person name="Ohm R."/>
            <person name="Sun H."/>
            <person name="Tunlid A."/>
            <person name="Henrissat B."/>
            <person name="Grigoriev I.V."/>
            <person name="Hibbett D.S."/>
            <person name="Martin F."/>
        </authorList>
    </citation>
    <scope>NUCLEOTIDE SEQUENCE [LARGE SCALE GENOMIC DNA]</scope>
    <source>
        <strain evidence="8">Zn</strain>
    </source>
</reference>
<protein>
    <recommendedName>
        <fullName evidence="1">D-lactate dehydratase</fullName>
        <ecNumber evidence="1">4.2.1.130</ecNumber>
    </recommendedName>
</protein>
<evidence type="ECO:0000256" key="1">
    <source>
        <dbReference type="ARBA" id="ARBA00013134"/>
    </source>
</evidence>
<keyword evidence="2" id="KW-0346">Stress response</keyword>
<dbReference type="HOGENOM" id="CLU_070319_2_0_1"/>
<dbReference type="FunCoup" id="A0A0C3CX99">
    <property type="interactions" value="104"/>
</dbReference>
<dbReference type="OrthoDB" id="543156at2759"/>
<reference evidence="7 8" key="1">
    <citation type="submission" date="2014-04" db="EMBL/GenBank/DDBJ databases">
        <authorList>
            <consortium name="DOE Joint Genome Institute"/>
            <person name="Kuo A."/>
            <person name="Martino E."/>
            <person name="Perotto S."/>
            <person name="Kohler A."/>
            <person name="Nagy L.G."/>
            <person name="Floudas D."/>
            <person name="Copeland A."/>
            <person name="Barry K.W."/>
            <person name="Cichocki N."/>
            <person name="Veneault-Fourrey C."/>
            <person name="LaButti K."/>
            <person name="Lindquist E.A."/>
            <person name="Lipzen A."/>
            <person name="Lundell T."/>
            <person name="Morin E."/>
            <person name="Murat C."/>
            <person name="Sun H."/>
            <person name="Tunlid A."/>
            <person name="Henrissat B."/>
            <person name="Grigoriev I.V."/>
            <person name="Hibbett D.S."/>
            <person name="Martin F."/>
            <person name="Nordberg H.P."/>
            <person name="Cantor M.N."/>
            <person name="Hua S.X."/>
        </authorList>
    </citation>
    <scope>NUCLEOTIDE SEQUENCE [LARGE SCALE GENOMIC DNA]</scope>
    <source>
        <strain evidence="7 8">Zn</strain>
    </source>
</reference>
<evidence type="ECO:0000256" key="5">
    <source>
        <dbReference type="ARBA" id="ARBA00048082"/>
    </source>
</evidence>
<evidence type="ECO:0000259" key="6">
    <source>
        <dbReference type="Pfam" id="PF01965"/>
    </source>
</evidence>
<dbReference type="SUPFAM" id="SSF52317">
    <property type="entry name" value="Class I glutamine amidotransferase-like"/>
    <property type="match status" value="1"/>
</dbReference>